<dbReference type="InterPro" id="IPR050838">
    <property type="entry name" value="Ketopantoate_reductase"/>
</dbReference>
<evidence type="ECO:0000259" key="12">
    <source>
        <dbReference type="Pfam" id="PF02558"/>
    </source>
</evidence>
<dbReference type="GO" id="GO:0005737">
    <property type="term" value="C:cytoplasm"/>
    <property type="evidence" value="ECO:0007669"/>
    <property type="project" value="TreeGrafter"/>
</dbReference>
<dbReference type="PANTHER" id="PTHR43765:SF2">
    <property type="entry name" value="2-DEHYDROPANTOATE 2-REDUCTASE"/>
    <property type="match status" value="1"/>
</dbReference>
<evidence type="ECO:0000256" key="11">
    <source>
        <dbReference type="RuleBase" id="RU362068"/>
    </source>
</evidence>
<dbReference type="Pfam" id="PF02558">
    <property type="entry name" value="ApbA"/>
    <property type="match status" value="1"/>
</dbReference>
<dbReference type="GO" id="GO:0008677">
    <property type="term" value="F:2-dehydropantoate 2-reductase activity"/>
    <property type="evidence" value="ECO:0007669"/>
    <property type="project" value="UniProtKB-EC"/>
</dbReference>
<gene>
    <name evidence="14" type="ORF">GKO46_09340</name>
    <name evidence="15" type="ORF">GKO48_12200</name>
</gene>
<dbReference type="EMBL" id="WMBE01000003">
    <property type="protein sequence ID" value="MDG0867272.1"/>
    <property type="molecule type" value="Genomic_DNA"/>
</dbReference>
<dbReference type="Gene3D" id="3.40.50.720">
    <property type="entry name" value="NAD(P)-binding Rossmann-like Domain"/>
    <property type="match status" value="1"/>
</dbReference>
<evidence type="ECO:0000256" key="6">
    <source>
        <dbReference type="ARBA" id="ARBA00022655"/>
    </source>
</evidence>
<feature type="domain" description="Ketopantoate reductase N-terminal" evidence="12">
    <location>
        <begin position="3"/>
        <end position="154"/>
    </location>
</feature>
<evidence type="ECO:0000313" key="17">
    <source>
        <dbReference type="Proteomes" id="UP001321249"/>
    </source>
</evidence>
<evidence type="ECO:0000259" key="13">
    <source>
        <dbReference type="Pfam" id="PF08546"/>
    </source>
</evidence>
<dbReference type="AlphaFoldDB" id="A0AAJ5ZLC1"/>
<keyword evidence="7 11" id="KW-0521">NADP</keyword>
<reference evidence="15" key="2">
    <citation type="journal article" date="2023" name="Nat. Commun.">
        <title>Cultivation of marine bacteria of the SAR202 clade.</title>
        <authorList>
            <person name="Lim Y."/>
            <person name="Seo J.H."/>
            <person name="Giovannoni S.J."/>
            <person name="Kang I."/>
            <person name="Cho J.C."/>
        </authorList>
    </citation>
    <scope>NUCLEOTIDE SEQUENCE</scope>
    <source>
        <strain evidence="15">JH1073</strain>
    </source>
</reference>
<dbReference type="NCBIfam" id="TIGR00745">
    <property type="entry name" value="apbA_panE"/>
    <property type="match status" value="1"/>
</dbReference>
<dbReference type="EC" id="1.1.1.169" evidence="4 11"/>
<reference evidence="16 17" key="1">
    <citation type="submission" date="2019-11" db="EMBL/GenBank/DDBJ databases">
        <authorList>
            <person name="Cho J.-C."/>
        </authorList>
    </citation>
    <scope>NUCLEOTIDE SEQUENCE [LARGE SCALE GENOMIC DNA]</scope>
    <source>
        <strain evidence="15 16">JH1073</strain>
        <strain evidence="14 17">JH702</strain>
    </source>
</reference>
<comment type="pathway">
    <text evidence="2 11">Cofactor biosynthesis; (R)-pantothenate biosynthesis; (R)-pantoate from 3-methyl-2-oxobutanoate: step 2/2.</text>
</comment>
<dbReference type="Proteomes" id="UP001219901">
    <property type="component" value="Chromosome"/>
</dbReference>
<keyword evidence="8 11" id="KW-0560">Oxidoreductase</keyword>
<evidence type="ECO:0000256" key="4">
    <source>
        <dbReference type="ARBA" id="ARBA00013014"/>
    </source>
</evidence>
<dbReference type="Pfam" id="PF08546">
    <property type="entry name" value="ApbA_C"/>
    <property type="match status" value="1"/>
</dbReference>
<dbReference type="InterPro" id="IPR008927">
    <property type="entry name" value="6-PGluconate_DH-like_C_sf"/>
</dbReference>
<evidence type="ECO:0000256" key="10">
    <source>
        <dbReference type="ARBA" id="ARBA00048793"/>
    </source>
</evidence>
<dbReference type="InterPro" id="IPR013752">
    <property type="entry name" value="KPA_reductase"/>
</dbReference>
<comment type="function">
    <text evidence="1 11">Catalyzes the NADPH-dependent reduction of ketopantoate into pantoic acid.</text>
</comment>
<reference evidence="16" key="3">
    <citation type="submission" date="2023-06" db="EMBL/GenBank/DDBJ databases">
        <title>Pangenomics reveal diversification of enzyme families and niche specialization in globally abundant SAR202 bacteria.</title>
        <authorList>
            <person name="Saw J.H.W."/>
        </authorList>
    </citation>
    <scope>NUCLEOTIDE SEQUENCE [LARGE SCALE GENOMIC DNA]</scope>
    <source>
        <strain evidence="16">JH1073</strain>
    </source>
</reference>
<dbReference type="SUPFAM" id="SSF51735">
    <property type="entry name" value="NAD(P)-binding Rossmann-fold domains"/>
    <property type="match status" value="1"/>
</dbReference>
<keyword evidence="6 11" id="KW-0566">Pantothenate biosynthesis</keyword>
<evidence type="ECO:0000313" key="15">
    <source>
        <dbReference type="EMBL" id="WFG40338.1"/>
    </source>
</evidence>
<evidence type="ECO:0000256" key="3">
    <source>
        <dbReference type="ARBA" id="ARBA00007870"/>
    </source>
</evidence>
<dbReference type="InterPro" id="IPR036291">
    <property type="entry name" value="NAD(P)-bd_dom_sf"/>
</dbReference>
<dbReference type="SUPFAM" id="SSF48179">
    <property type="entry name" value="6-phosphogluconate dehydrogenase C-terminal domain-like"/>
    <property type="match status" value="1"/>
</dbReference>
<dbReference type="Gene3D" id="1.10.1040.10">
    <property type="entry name" value="N-(1-d-carboxylethyl)-l-norvaline Dehydrogenase, domain 2"/>
    <property type="match status" value="1"/>
</dbReference>
<comment type="catalytic activity">
    <reaction evidence="10 11">
        <text>(R)-pantoate + NADP(+) = 2-dehydropantoate + NADPH + H(+)</text>
        <dbReference type="Rhea" id="RHEA:16233"/>
        <dbReference type="ChEBI" id="CHEBI:11561"/>
        <dbReference type="ChEBI" id="CHEBI:15378"/>
        <dbReference type="ChEBI" id="CHEBI:15980"/>
        <dbReference type="ChEBI" id="CHEBI:57783"/>
        <dbReference type="ChEBI" id="CHEBI:58349"/>
        <dbReference type="EC" id="1.1.1.169"/>
    </reaction>
</comment>
<feature type="domain" description="Ketopantoate reductase C-terminal" evidence="13">
    <location>
        <begin position="182"/>
        <end position="322"/>
    </location>
</feature>
<dbReference type="InterPro" id="IPR013328">
    <property type="entry name" value="6PGD_dom2"/>
</dbReference>
<dbReference type="InterPro" id="IPR013332">
    <property type="entry name" value="KPR_N"/>
</dbReference>
<evidence type="ECO:0000256" key="1">
    <source>
        <dbReference type="ARBA" id="ARBA00002919"/>
    </source>
</evidence>
<evidence type="ECO:0000256" key="8">
    <source>
        <dbReference type="ARBA" id="ARBA00023002"/>
    </source>
</evidence>
<dbReference type="EMBL" id="CP046147">
    <property type="protein sequence ID" value="WFG40338.1"/>
    <property type="molecule type" value="Genomic_DNA"/>
</dbReference>
<dbReference type="Proteomes" id="UP001321249">
    <property type="component" value="Unassembled WGS sequence"/>
</dbReference>
<proteinExistence type="inferred from homology"/>
<evidence type="ECO:0000256" key="9">
    <source>
        <dbReference type="ARBA" id="ARBA00032024"/>
    </source>
</evidence>
<evidence type="ECO:0000313" key="16">
    <source>
        <dbReference type="Proteomes" id="UP001219901"/>
    </source>
</evidence>
<name>A0AAJ5ZLC1_9CHLR</name>
<evidence type="ECO:0000256" key="2">
    <source>
        <dbReference type="ARBA" id="ARBA00004994"/>
    </source>
</evidence>
<evidence type="ECO:0000313" key="14">
    <source>
        <dbReference type="EMBL" id="MDG0867272.1"/>
    </source>
</evidence>
<dbReference type="InterPro" id="IPR003710">
    <property type="entry name" value="ApbA"/>
</dbReference>
<dbReference type="PANTHER" id="PTHR43765">
    <property type="entry name" value="2-DEHYDROPANTOATE 2-REDUCTASE-RELATED"/>
    <property type="match status" value="1"/>
</dbReference>
<accession>A0AAJ5ZLC1</accession>
<comment type="similarity">
    <text evidence="3 11">Belongs to the ketopantoate reductase family.</text>
</comment>
<sequence length="342" mass="37197">MRIGIMGAGGIGSVVGGLLSRAGHDVTLIDQWWEHVEKIKADGLIVETQEDEYLTHPKAIHIHELQHETVPFDAAFIAVKSYDTEWATTLMLRYVDPDHGVFVDFQNGINDERMAAIAGVERSLGCVITIGAAAWEPGRGIRTDNYPLGFKIGEHDGSDTPRARELVEALSVIADTEFTDDLWGNRWSKLMVNCMANALSGVSGYGTSEVRTEIDPRRVGIQLGAEVARVALAQDINLYSVLALPAESIIDAAEGRGIEEVEAAFIEAGRRAGAGGVPSFGQDVRKGRRNEIDYLNGLVSDMGKKLGVPTPFNDKIVEIIHDLGIDFKGEPKNIQPLVDMLP</sequence>
<protein>
    <recommendedName>
        <fullName evidence="5 11">2-dehydropantoate 2-reductase</fullName>
        <ecNumber evidence="4 11">1.1.1.169</ecNumber>
    </recommendedName>
    <alternativeName>
        <fullName evidence="9 11">Ketopantoate reductase</fullName>
    </alternativeName>
</protein>
<organism evidence="15 16">
    <name type="scientific">Candidatus Lucifugimonas marina</name>
    <dbReference type="NCBI Taxonomy" id="3038979"/>
    <lineage>
        <taxon>Bacteria</taxon>
        <taxon>Bacillati</taxon>
        <taxon>Chloroflexota</taxon>
        <taxon>Dehalococcoidia</taxon>
        <taxon>SAR202 cluster</taxon>
        <taxon>Candidatus Lucifugimonadales</taxon>
        <taxon>Candidatus Lucifugimonadaceae</taxon>
        <taxon>Candidatus Lucifugimonas</taxon>
    </lineage>
</organism>
<keyword evidence="16" id="KW-1185">Reference proteome</keyword>
<dbReference type="GO" id="GO:0050661">
    <property type="term" value="F:NADP binding"/>
    <property type="evidence" value="ECO:0007669"/>
    <property type="project" value="TreeGrafter"/>
</dbReference>
<dbReference type="RefSeq" id="WP_342825476.1">
    <property type="nucleotide sequence ID" value="NZ_CP046146.1"/>
</dbReference>
<dbReference type="GO" id="GO:0015940">
    <property type="term" value="P:pantothenate biosynthetic process"/>
    <property type="evidence" value="ECO:0007669"/>
    <property type="project" value="UniProtKB-KW"/>
</dbReference>
<evidence type="ECO:0000256" key="7">
    <source>
        <dbReference type="ARBA" id="ARBA00022857"/>
    </source>
</evidence>
<evidence type="ECO:0000256" key="5">
    <source>
        <dbReference type="ARBA" id="ARBA00019465"/>
    </source>
</evidence>